<keyword evidence="7" id="KW-1185">Reference proteome</keyword>
<dbReference type="SUPFAM" id="SSF53850">
    <property type="entry name" value="Periplasmic binding protein-like II"/>
    <property type="match status" value="1"/>
</dbReference>
<dbReference type="PROSITE" id="PS50931">
    <property type="entry name" value="HTH_LYSR"/>
    <property type="match status" value="1"/>
</dbReference>
<feature type="domain" description="HTH lysR-type" evidence="5">
    <location>
        <begin position="15"/>
        <end position="72"/>
    </location>
</feature>
<dbReference type="InterPro" id="IPR050950">
    <property type="entry name" value="HTH-type_LysR_regulators"/>
</dbReference>
<keyword evidence="4" id="KW-0804">Transcription</keyword>
<dbReference type="EMBL" id="CAJPUY010000010">
    <property type="protein sequence ID" value="CAG2144325.1"/>
    <property type="molecule type" value="Genomic_DNA"/>
</dbReference>
<dbReference type="Proteomes" id="UP000672934">
    <property type="component" value="Unassembled WGS sequence"/>
</dbReference>
<comment type="caution">
    <text evidence="6">The sequence shown here is derived from an EMBL/GenBank/DDBJ whole genome shotgun (WGS) entry which is preliminary data.</text>
</comment>
<dbReference type="GO" id="GO:0005829">
    <property type="term" value="C:cytosol"/>
    <property type="evidence" value="ECO:0007669"/>
    <property type="project" value="TreeGrafter"/>
</dbReference>
<name>A0A916IT99_9BURK</name>
<dbReference type="GO" id="GO:0003700">
    <property type="term" value="F:DNA-binding transcription factor activity"/>
    <property type="evidence" value="ECO:0007669"/>
    <property type="project" value="InterPro"/>
</dbReference>
<evidence type="ECO:0000256" key="2">
    <source>
        <dbReference type="ARBA" id="ARBA00023015"/>
    </source>
</evidence>
<evidence type="ECO:0000256" key="3">
    <source>
        <dbReference type="ARBA" id="ARBA00023125"/>
    </source>
</evidence>
<dbReference type="Gene3D" id="3.40.190.290">
    <property type="match status" value="1"/>
</dbReference>
<sequence length="316" mass="34036">MRIGHANCATTQTTMHARILRYLDEVVRRGSIRKAAQHLHVAPTAINRQILDLEAELGAPVFERINRRLRLTPLGELVLAHVRQTLREHEALRERIEEFKGARRGEVTVAATAGLAGSLLPSLAHEFRQRYPGIVVRVVDLPVADIVTAVEQGDADLGLGYDLPAAPTLRVLATSDWQIGAVVPPGHALAAQPSVLLSECVGYPLVLPAPSLSIRAILDDAFARNAIDVTPAAESTSMALIQRLVMLGSGIALLNPLDIMEERARGALVLVPLRDRYLRRQTLALVGRSHGALSPAAELMAGSIGTTLAALFAQVH</sequence>
<dbReference type="InterPro" id="IPR000847">
    <property type="entry name" value="LysR_HTH_N"/>
</dbReference>
<dbReference type="SUPFAM" id="SSF46785">
    <property type="entry name" value="Winged helix' DNA-binding domain"/>
    <property type="match status" value="1"/>
</dbReference>
<dbReference type="Pfam" id="PF00126">
    <property type="entry name" value="HTH_1"/>
    <property type="match status" value="1"/>
</dbReference>
<proteinExistence type="inferred from homology"/>
<organism evidence="6 7">
    <name type="scientific">Cupriavidus yeoncheonensis</name>
    <dbReference type="NCBI Taxonomy" id="1462994"/>
    <lineage>
        <taxon>Bacteria</taxon>
        <taxon>Pseudomonadati</taxon>
        <taxon>Pseudomonadota</taxon>
        <taxon>Betaproteobacteria</taxon>
        <taxon>Burkholderiales</taxon>
        <taxon>Burkholderiaceae</taxon>
        <taxon>Cupriavidus</taxon>
    </lineage>
</organism>
<dbReference type="GO" id="GO:0003677">
    <property type="term" value="F:DNA binding"/>
    <property type="evidence" value="ECO:0007669"/>
    <property type="project" value="UniProtKB-KW"/>
</dbReference>
<keyword evidence="2" id="KW-0805">Transcription regulation</keyword>
<dbReference type="PANTHER" id="PTHR30419:SF8">
    <property type="entry name" value="NITROGEN ASSIMILATION TRANSCRIPTIONAL ACTIVATOR-RELATED"/>
    <property type="match status" value="1"/>
</dbReference>
<accession>A0A916IT99</accession>
<comment type="similarity">
    <text evidence="1">Belongs to the LysR transcriptional regulatory family.</text>
</comment>
<dbReference type="InterPro" id="IPR036388">
    <property type="entry name" value="WH-like_DNA-bd_sf"/>
</dbReference>
<dbReference type="Pfam" id="PF03466">
    <property type="entry name" value="LysR_substrate"/>
    <property type="match status" value="1"/>
</dbReference>
<dbReference type="Gene3D" id="1.10.10.10">
    <property type="entry name" value="Winged helix-like DNA-binding domain superfamily/Winged helix DNA-binding domain"/>
    <property type="match status" value="1"/>
</dbReference>
<evidence type="ECO:0000313" key="7">
    <source>
        <dbReference type="Proteomes" id="UP000672934"/>
    </source>
</evidence>
<dbReference type="InterPro" id="IPR005119">
    <property type="entry name" value="LysR_subst-bd"/>
</dbReference>
<evidence type="ECO:0000256" key="1">
    <source>
        <dbReference type="ARBA" id="ARBA00009437"/>
    </source>
</evidence>
<dbReference type="PANTHER" id="PTHR30419">
    <property type="entry name" value="HTH-TYPE TRANSCRIPTIONAL REGULATOR YBHD"/>
    <property type="match status" value="1"/>
</dbReference>
<evidence type="ECO:0000313" key="6">
    <source>
        <dbReference type="EMBL" id="CAG2144325.1"/>
    </source>
</evidence>
<protein>
    <submittedName>
        <fullName evidence="6">HTH-type transcriptional regulator GltC</fullName>
    </submittedName>
</protein>
<dbReference type="InterPro" id="IPR036390">
    <property type="entry name" value="WH_DNA-bd_sf"/>
</dbReference>
<evidence type="ECO:0000256" key="4">
    <source>
        <dbReference type="ARBA" id="ARBA00023163"/>
    </source>
</evidence>
<keyword evidence="3" id="KW-0238">DNA-binding</keyword>
<dbReference type="FunFam" id="1.10.10.10:FF:000001">
    <property type="entry name" value="LysR family transcriptional regulator"/>
    <property type="match status" value="1"/>
</dbReference>
<evidence type="ECO:0000259" key="5">
    <source>
        <dbReference type="PROSITE" id="PS50931"/>
    </source>
</evidence>
<dbReference type="AlphaFoldDB" id="A0A916IT99"/>
<reference evidence="6" key="1">
    <citation type="submission" date="2021-03" db="EMBL/GenBank/DDBJ databases">
        <authorList>
            <person name="Peeters C."/>
        </authorList>
    </citation>
    <scope>NUCLEOTIDE SEQUENCE</scope>
    <source>
        <strain evidence="6">LMG 31506</strain>
    </source>
</reference>
<gene>
    <name evidence="6" type="primary">gltC_3</name>
    <name evidence="6" type="ORF">LMG31506_02981</name>
</gene>